<dbReference type="Gene3D" id="3.40.50.1240">
    <property type="entry name" value="Phosphoglycerate mutase-like"/>
    <property type="match status" value="1"/>
</dbReference>
<proteinExistence type="predicted"/>
<dbReference type="GO" id="GO:0043456">
    <property type="term" value="P:regulation of pentose-phosphate shunt"/>
    <property type="evidence" value="ECO:0007669"/>
    <property type="project" value="TreeGrafter"/>
</dbReference>
<dbReference type="GO" id="GO:0005829">
    <property type="term" value="C:cytosol"/>
    <property type="evidence" value="ECO:0007669"/>
    <property type="project" value="TreeGrafter"/>
</dbReference>
<keyword evidence="6" id="KW-1185">Reference proteome</keyword>
<dbReference type="CDD" id="cd07067">
    <property type="entry name" value="HP_PGM_like"/>
    <property type="match status" value="1"/>
</dbReference>
<dbReference type="GO" id="GO:0045820">
    <property type="term" value="P:negative regulation of glycolytic process"/>
    <property type="evidence" value="ECO:0007669"/>
    <property type="project" value="TreeGrafter"/>
</dbReference>
<evidence type="ECO:0000313" key="4">
    <source>
        <dbReference type="EMBL" id="AUW96878.1"/>
    </source>
</evidence>
<dbReference type="AlphaFoldDB" id="A0A2L0D4X0"/>
<name>A0A2L0D4X0_9STRE</name>
<protein>
    <submittedName>
        <fullName evidence="4">Histidine phosphatase family protein</fullName>
    </submittedName>
    <submittedName>
        <fullName evidence="5">Phosphoserine phosphatase 1</fullName>
        <ecNumber evidence="5">3.1.3.3</ecNumber>
    </submittedName>
</protein>
<sequence length="207" mass="23540">MKLYFVRHGKTQWNKEGRFQGANGDSPLLEESYETITKLGKRLASVTFDEVYSSDLKRAVDTAQLIMAQNHSRRDIIQTKSLREWHLGKLEGQKISLVQSIYPSQMNAFRHNLGVFKAQTFEAESVYQATHRLAAFLEETIDKELENILLVGHGAHLTASIRSLLGFEPALLRAEGGLDNASLTILETDDFEHYSLKVWNDTSHYNN</sequence>
<evidence type="ECO:0000313" key="7">
    <source>
        <dbReference type="Proteomes" id="UP000255411"/>
    </source>
</evidence>
<dbReference type="RefSeq" id="WP_104968200.1">
    <property type="nucleotide sequence ID" value="NZ_CP022601.1"/>
</dbReference>
<feature type="active site" description="Proton donor/acceptor" evidence="2">
    <location>
        <position position="84"/>
    </location>
</feature>
<evidence type="ECO:0000313" key="5">
    <source>
        <dbReference type="EMBL" id="AXJ13482.1"/>
    </source>
</evidence>
<dbReference type="PANTHER" id="PTHR46517">
    <property type="entry name" value="FRUCTOSE-2,6-BISPHOSPHATASE TIGAR"/>
    <property type="match status" value="1"/>
</dbReference>
<dbReference type="InterPro" id="IPR029033">
    <property type="entry name" value="His_PPase_superfam"/>
</dbReference>
<dbReference type="OrthoDB" id="9782128at2"/>
<feature type="active site" description="Tele-phosphohistidine intermediate" evidence="2">
    <location>
        <position position="8"/>
    </location>
</feature>
<dbReference type="InterPro" id="IPR051695">
    <property type="entry name" value="Phosphoglycerate_Mutase"/>
</dbReference>
<dbReference type="EC" id="3.1.3.3" evidence="5"/>
<dbReference type="Pfam" id="PF00300">
    <property type="entry name" value="His_Phos_1"/>
    <property type="match status" value="1"/>
</dbReference>
<dbReference type="GeneID" id="98393656"/>
<accession>A0A2L0D4X0</accession>
<dbReference type="SMART" id="SM00855">
    <property type="entry name" value="PGAM"/>
    <property type="match status" value="1"/>
</dbReference>
<reference evidence="4 6" key="3">
    <citation type="submission" date="2018-02" db="EMBL/GenBank/DDBJ databases">
        <title>Whole genome sequencing analysis of Streptococcus pluranimalium isolated from cattle infected mastitis in China.</title>
        <authorList>
            <person name="Zhang J.-R."/>
            <person name="Hu G.-Z."/>
        </authorList>
    </citation>
    <scope>NUCLEOTIDE SEQUENCE [LARGE SCALE GENOMIC DNA]</scope>
    <source>
        <strain evidence="4 6">TH11417</strain>
    </source>
</reference>
<evidence type="ECO:0000256" key="1">
    <source>
        <dbReference type="ARBA" id="ARBA00022801"/>
    </source>
</evidence>
<feature type="binding site" evidence="3">
    <location>
        <position position="58"/>
    </location>
    <ligand>
        <name>substrate</name>
    </ligand>
</feature>
<gene>
    <name evidence="5" type="primary">pspA</name>
    <name evidence="4" type="ORF">C0J00_07000</name>
    <name evidence="5" type="ORF">Sp14A_15720</name>
</gene>
<dbReference type="KEGG" id="splr:C0J00_07000"/>
<evidence type="ECO:0000256" key="2">
    <source>
        <dbReference type="PIRSR" id="PIRSR613078-1"/>
    </source>
</evidence>
<organism evidence="4 6">
    <name type="scientific">Streptococcus pluranimalium</name>
    <dbReference type="NCBI Taxonomy" id="82348"/>
    <lineage>
        <taxon>Bacteria</taxon>
        <taxon>Bacillati</taxon>
        <taxon>Bacillota</taxon>
        <taxon>Bacilli</taxon>
        <taxon>Lactobacillales</taxon>
        <taxon>Streptococcaceae</taxon>
        <taxon>Streptococcus</taxon>
    </lineage>
</organism>
<dbReference type="InterPro" id="IPR013078">
    <property type="entry name" value="His_Pase_superF_clade-1"/>
</dbReference>
<dbReference type="EMBL" id="CP025536">
    <property type="protein sequence ID" value="AUW96878.1"/>
    <property type="molecule type" value="Genomic_DNA"/>
</dbReference>
<dbReference type="GO" id="GO:0004331">
    <property type="term" value="F:fructose-2,6-bisphosphate 2-phosphatase activity"/>
    <property type="evidence" value="ECO:0007669"/>
    <property type="project" value="TreeGrafter"/>
</dbReference>
<reference evidence="4 6" key="2">
    <citation type="submission" date="2017-12" db="EMBL/GenBank/DDBJ databases">
        <authorList>
            <person name="Hurst M.R.H."/>
        </authorList>
    </citation>
    <scope>NUCLEOTIDE SEQUENCE [LARGE SCALE GENOMIC DNA]</scope>
    <source>
        <strain evidence="4 6">TH11417</strain>
    </source>
</reference>
<dbReference type="SUPFAM" id="SSF53254">
    <property type="entry name" value="Phosphoglycerate mutase-like"/>
    <property type="match status" value="1"/>
</dbReference>
<dbReference type="Proteomes" id="UP000238956">
    <property type="component" value="Chromosome"/>
</dbReference>
<reference evidence="5 7" key="1">
    <citation type="submission" date="2017-07" db="EMBL/GenBank/DDBJ databases">
        <title>Streptococcus pluranimalium as cause of bovine abortion.</title>
        <authorList>
            <person name="Rodriguez Campos S."/>
            <person name="Gobeli Brawand S."/>
            <person name="Brodard I."/>
            <person name="Rychener L."/>
            <person name="Perreten V."/>
        </authorList>
    </citation>
    <scope>NUCLEOTIDE SEQUENCE [LARGE SCALE GENOMIC DNA]</scope>
    <source>
        <strain evidence="5 7">14A0014</strain>
    </source>
</reference>
<evidence type="ECO:0000256" key="3">
    <source>
        <dbReference type="PIRSR" id="PIRSR613078-2"/>
    </source>
</evidence>
<dbReference type="PANTHER" id="PTHR46517:SF1">
    <property type="entry name" value="FRUCTOSE-2,6-BISPHOSPHATASE TIGAR"/>
    <property type="match status" value="1"/>
</dbReference>
<evidence type="ECO:0000313" key="6">
    <source>
        <dbReference type="Proteomes" id="UP000238956"/>
    </source>
</evidence>
<dbReference type="EMBL" id="CP022601">
    <property type="protein sequence ID" value="AXJ13482.1"/>
    <property type="molecule type" value="Genomic_DNA"/>
</dbReference>
<feature type="binding site" evidence="3">
    <location>
        <begin position="7"/>
        <end position="14"/>
    </location>
    <ligand>
        <name>substrate</name>
    </ligand>
</feature>
<keyword evidence="1 5" id="KW-0378">Hydrolase</keyword>
<dbReference type="Proteomes" id="UP000255411">
    <property type="component" value="Chromosome"/>
</dbReference>